<gene>
    <name evidence="2" type="ORF">UR64_C0002G0053</name>
</gene>
<keyword evidence="1" id="KW-1133">Transmembrane helix</keyword>
<name>A0A0G0EHR3_9BACT</name>
<keyword evidence="1" id="KW-0472">Membrane</keyword>
<protein>
    <submittedName>
        <fullName evidence="2">Uncharacterized protein</fullName>
    </submittedName>
</protein>
<reference evidence="2 3" key="1">
    <citation type="journal article" date="2015" name="Nature">
        <title>rRNA introns, odd ribosomes, and small enigmatic genomes across a large radiation of phyla.</title>
        <authorList>
            <person name="Brown C.T."/>
            <person name="Hug L.A."/>
            <person name="Thomas B.C."/>
            <person name="Sharon I."/>
            <person name="Castelle C.J."/>
            <person name="Singh A."/>
            <person name="Wilkins M.J."/>
            <person name="Williams K.H."/>
            <person name="Banfield J.F."/>
        </authorList>
    </citation>
    <scope>NUCLEOTIDE SEQUENCE [LARGE SCALE GENOMIC DNA]</scope>
</reference>
<keyword evidence="1" id="KW-0812">Transmembrane</keyword>
<dbReference type="Proteomes" id="UP000034952">
    <property type="component" value="Unassembled WGS sequence"/>
</dbReference>
<organism evidence="2 3">
    <name type="scientific">Candidatus Nomurabacteria bacterium GW2011_GWE1_35_16</name>
    <dbReference type="NCBI Taxonomy" id="1618761"/>
    <lineage>
        <taxon>Bacteria</taxon>
        <taxon>Candidatus Nomuraibacteriota</taxon>
    </lineage>
</organism>
<feature type="transmembrane region" description="Helical" evidence="1">
    <location>
        <begin position="68"/>
        <end position="86"/>
    </location>
</feature>
<evidence type="ECO:0000256" key="1">
    <source>
        <dbReference type="SAM" id="Phobius"/>
    </source>
</evidence>
<dbReference type="AlphaFoldDB" id="A0A0G0EHR3"/>
<comment type="caution">
    <text evidence="2">The sequence shown here is derived from an EMBL/GenBank/DDBJ whole genome shotgun (WGS) entry which is preliminary data.</text>
</comment>
<accession>A0A0G0EHR3</accession>
<evidence type="ECO:0000313" key="2">
    <source>
        <dbReference type="EMBL" id="KKP66837.1"/>
    </source>
</evidence>
<sequence length="186" mass="22242">MNISKLRIALGILGTFFLSIIATYLYDIFFKNFFINITTWILDFFHKYRDKFIYEEVAKGFHNYESQLMFAMMIGIFCGLCVFIIVKHIKSKYSDKIINDQKIKKSFWFDITFATFFFFVMFIQQTQLSLINKLTTNFYQKLNTATPYMNIHEKDIFISNFSTIKSKKDYEKIIENLDILKSQNIN</sequence>
<dbReference type="EMBL" id="LBPY01000002">
    <property type="protein sequence ID" value="KKP66837.1"/>
    <property type="molecule type" value="Genomic_DNA"/>
</dbReference>
<proteinExistence type="predicted"/>
<evidence type="ECO:0000313" key="3">
    <source>
        <dbReference type="Proteomes" id="UP000034952"/>
    </source>
</evidence>
<feature type="transmembrane region" description="Helical" evidence="1">
    <location>
        <begin position="7"/>
        <end position="26"/>
    </location>
</feature>
<feature type="transmembrane region" description="Helical" evidence="1">
    <location>
        <begin position="107"/>
        <end position="124"/>
    </location>
</feature>